<dbReference type="AlphaFoldDB" id="A0A6N7X4K8"/>
<feature type="transmembrane region" description="Helical" evidence="6">
    <location>
        <begin position="12"/>
        <end position="30"/>
    </location>
</feature>
<dbReference type="Proteomes" id="UP000469424">
    <property type="component" value="Unassembled WGS sequence"/>
</dbReference>
<evidence type="ECO:0000256" key="5">
    <source>
        <dbReference type="ARBA" id="ARBA00023136"/>
    </source>
</evidence>
<dbReference type="GO" id="GO:0005886">
    <property type="term" value="C:plasma membrane"/>
    <property type="evidence" value="ECO:0007669"/>
    <property type="project" value="UniProtKB-SubCell"/>
</dbReference>
<evidence type="ECO:0000256" key="1">
    <source>
        <dbReference type="ARBA" id="ARBA00004651"/>
    </source>
</evidence>
<evidence type="ECO:0000256" key="4">
    <source>
        <dbReference type="ARBA" id="ARBA00022989"/>
    </source>
</evidence>
<feature type="transmembrane region" description="Helical" evidence="6">
    <location>
        <begin position="37"/>
        <end position="58"/>
    </location>
</feature>
<keyword evidence="5 6" id="KW-0472">Membrane</keyword>
<keyword evidence="3 6" id="KW-0812">Transmembrane</keyword>
<keyword evidence="4 6" id="KW-1133">Transmembrane helix</keyword>
<comment type="caution">
    <text evidence="8">The sequence shown here is derived from an EMBL/GenBank/DDBJ whole genome shotgun (WGS) entry which is preliminary data.</text>
</comment>
<feature type="transmembrane region" description="Helical" evidence="6">
    <location>
        <begin position="325"/>
        <end position="345"/>
    </location>
</feature>
<feature type="transmembrane region" description="Helical" evidence="6">
    <location>
        <begin position="366"/>
        <end position="392"/>
    </location>
</feature>
<gene>
    <name evidence="8" type="ORF">FYJ65_03660</name>
</gene>
<feature type="transmembrane region" description="Helical" evidence="6">
    <location>
        <begin position="512"/>
        <end position="530"/>
    </location>
</feature>
<dbReference type="InterPro" id="IPR018461">
    <property type="entry name" value="Na/H_Antiport_NhaC-like_C"/>
</dbReference>
<dbReference type="PANTHER" id="PTHR43478">
    <property type="entry name" value="NA+/H+ ANTIPORTER-RELATED"/>
    <property type="match status" value="1"/>
</dbReference>
<comment type="subcellular location">
    <subcellularLocation>
        <location evidence="1">Cell membrane</location>
        <topology evidence="1">Multi-pass membrane protein</topology>
    </subcellularLocation>
</comment>
<protein>
    <submittedName>
        <fullName evidence="8">Na+/H+ antiporter NhaC family protein</fullName>
    </submittedName>
</protein>
<dbReference type="Pfam" id="PF03553">
    <property type="entry name" value="Na_H_antiporter"/>
    <property type="match status" value="1"/>
</dbReference>
<sequence>MTHSIRTRLNYIFGLAILIIASIPALCFAAEETAKKPALYATGFSVLPPLIAIVLALITKEVYSSLFIGVFAGAVLYAGANFSGIMNHLLQDGIIASLSSAGNVGILIFLVILGMFVAMMNLSGGSAAFGEWASTKVKSRKHAQFTTILLGILIFVDDYFNCLTVGSVMKPLSDKFNISRAKLAYLIDATAAPVCIIAPISSWAAAVSGFVQGQNGLTIFIRAIPYNFYALFTIVMMFAIVAMNFDYSKMAIYEKNAIENGDLLTVHENLSSQDEEISQNHNGHVADLIVPVIVLIICCLMGMIYTGGFFSGTSFVDAFAGCDAAASLSLGSLVALIITIVYYCARRVLTFRECMGCVPEGFKQMVSPILVLTLAWSLKCMTDSLGLAPFVAGMVEKMPASWMALIPAVLFVISCALGFASGTSWGTFGILIPIALAITASRPDMMIPVISACMAGGVCGDHCSPISDTTIMASAGAGCNHISHVETQLPYALTVLVISTISYVVVGFTKSAIPGLIVGVVLLFLFLNMMKKRQARMNMVANAEA</sequence>
<feature type="transmembrane region" description="Helical" evidence="6">
    <location>
        <begin position="94"/>
        <end position="122"/>
    </location>
</feature>
<reference evidence="8 9" key="1">
    <citation type="submission" date="2019-08" db="EMBL/GenBank/DDBJ databases">
        <title>In-depth cultivation of the pig gut microbiome towards novel bacterial diversity and tailored functional studies.</title>
        <authorList>
            <person name="Wylensek D."/>
            <person name="Hitch T.C.A."/>
            <person name="Clavel T."/>
        </authorList>
    </citation>
    <scope>NUCLEOTIDE SEQUENCE [LARGE SCALE GENOMIC DNA]</scope>
    <source>
        <strain evidence="8 9">WCA-MUC-591-APC-4B</strain>
    </source>
</reference>
<evidence type="ECO:0000256" key="6">
    <source>
        <dbReference type="SAM" id="Phobius"/>
    </source>
</evidence>
<keyword evidence="2" id="KW-1003">Cell membrane</keyword>
<evidence type="ECO:0000313" key="9">
    <source>
        <dbReference type="Proteomes" id="UP000469424"/>
    </source>
</evidence>
<evidence type="ECO:0000256" key="3">
    <source>
        <dbReference type="ARBA" id="ARBA00022692"/>
    </source>
</evidence>
<dbReference type="PANTHER" id="PTHR43478:SF1">
    <property type="entry name" value="NA+_H+ ANTIPORTER NHAC-LIKE C-TERMINAL DOMAIN-CONTAINING PROTEIN"/>
    <property type="match status" value="1"/>
</dbReference>
<name>A0A6N7X4K8_9FIRM</name>
<feature type="domain" description="Na+/H+ antiporter NhaC-like C-terminal" evidence="7">
    <location>
        <begin position="218"/>
        <end position="508"/>
    </location>
</feature>
<feature type="transmembrane region" description="Helical" evidence="6">
    <location>
        <begin position="64"/>
        <end position="82"/>
    </location>
</feature>
<dbReference type="RefSeq" id="WP_154554006.1">
    <property type="nucleotide sequence ID" value="NZ_VUNA01000005.1"/>
</dbReference>
<feature type="transmembrane region" description="Helical" evidence="6">
    <location>
        <begin position="183"/>
        <end position="206"/>
    </location>
</feature>
<keyword evidence="9" id="KW-1185">Reference proteome</keyword>
<organism evidence="8 9">
    <name type="scientific">Mogibacterium kristiansenii</name>
    <dbReference type="NCBI Taxonomy" id="2606708"/>
    <lineage>
        <taxon>Bacteria</taxon>
        <taxon>Bacillati</taxon>
        <taxon>Bacillota</taxon>
        <taxon>Clostridia</taxon>
        <taxon>Peptostreptococcales</taxon>
        <taxon>Anaerovoracaceae</taxon>
        <taxon>Mogibacterium</taxon>
    </lineage>
</organism>
<proteinExistence type="predicted"/>
<accession>A0A6N7X4K8</accession>
<feature type="transmembrane region" description="Helical" evidence="6">
    <location>
        <begin position="285"/>
        <end position="305"/>
    </location>
</feature>
<feature type="transmembrane region" description="Helical" evidence="6">
    <location>
        <begin position="226"/>
        <end position="245"/>
    </location>
</feature>
<feature type="transmembrane region" description="Helical" evidence="6">
    <location>
        <begin position="489"/>
        <end position="506"/>
    </location>
</feature>
<feature type="transmembrane region" description="Helical" evidence="6">
    <location>
        <begin position="404"/>
        <end position="437"/>
    </location>
</feature>
<evidence type="ECO:0000256" key="2">
    <source>
        <dbReference type="ARBA" id="ARBA00022475"/>
    </source>
</evidence>
<dbReference type="EMBL" id="VUNA01000005">
    <property type="protein sequence ID" value="MST70442.1"/>
    <property type="molecule type" value="Genomic_DNA"/>
</dbReference>
<evidence type="ECO:0000313" key="8">
    <source>
        <dbReference type="EMBL" id="MST70442.1"/>
    </source>
</evidence>
<evidence type="ECO:0000259" key="7">
    <source>
        <dbReference type="Pfam" id="PF03553"/>
    </source>
</evidence>